<evidence type="ECO:0000313" key="5">
    <source>
        <dbReference type="EMBL" id="OAK73528.1"/>
    </source>
</evidence>
<protein>
    <recommendedName>
        <fullName evidence="3">YtkA-like domain-containing protein</fullName>
    </recommendedName>
</protein>
<feature type="signal peptide" evidence="2">
    <location>
        <begin position="1"/>
        <end position="21"/>
    </location>
</feature>
<gene>
    <name evidence="5" type="ORF">ABB05_06765</name>
    <name evidence="4" type="ORF">ACA29_07615</name>
</gene>
<dbReference type="RefSeq" id="WP_057994558.1">
    <property type="nucleotide sequence ID" value="NZ_JAGGKH010000017.1"/>
</dbReference>
<feature type="domain" description="YtkA-like" evidence="3">
    <location>
        <begin position="155"/>
        <end position="234"/>
    </location>
</feature>
<dbReference type="EMBL" id="LDJR01000031">
    <property type="protein sequence ID" value="OAK73528.1"/>
    <property type="molecule type" value="Genomic_DNA"/>
</dbReference>
<evidence type="ECO:0000256" key="2">
    <source>
        <dbReference type="SAM" id="SignalP"/>
    </source>
</evidence>
<sequence>MKRTIGSVMLGIALMSLAACGNDAKTQDDEVPAILEVQLEVAEHVEVDEKMDLKAVVTQGDEDVADADEVQFEIWEEGKKEESTMIDAVNNQDGTYEAETTFDHDGAFTVQVHVTARGMHNMPKQAVTVGEGAAEESHDDEGEDGHGEHGHGEHAEGFSMHFMEPENVKKGDETDLIVHIQLENEPLKDARVRYEIWEENAEEHEWLDAEEGAVGEYSSSFIFEETGNYHLIIHVQDDEDLHEHEEHQIAVKE</sequence>
<dbReference type="Proteomes" id="UP000053881">
    <property type="component" value="Unassembled WGS sequence"/>
</dbReference>
<feature type="compositionally biased region" description="Acidic residues" evidence="1">
    <location>
        <begin position="133"/>
        <end position="143"/>
    </location>
</feature>
<evidence type="ECO:0000259" key="3">
    <source>
        <dbReference type="Pfam" id="PF13115"/>
    </source>
</evidence>
<dbReference type="PATRIC" id="fig|217031.4.peg.2532"/>
<dbReference type="EMBL" id="LGPB01000072">
    <property type="protein sequence ID" value="KRG13757.1"/>
    <property type="molecule type" value="Genomic_DNA"/>
</dbReference>
<feature type="compositionally biased region" description="Basic and acidic residues" evidence="1">
    <location>
        <begin position="144"/>
        <end position="155"/>
    </location>
</feature>
<dbReference type="InterPro" id="IPR013783">
    <property type="entry name" value="Ig-like_fold"/>
</dbReference>
<feature type="chain" id="PRO_5038210616" description="YtkA-like domain-containing protein" evidence="2">
    <location>
        <begin position="22"/>
        <end position="253"/>
    </location>
</feature>
<evidence type="ECO:0000313" key="6">
    <source>
        <dbReference type="Proteomes" id="UP000053881"/>
    </source>
</evidence>
<dbReference type="STRING" id="217031.ABB05_06765"/>
<dbReference type="AlphaFoldDB" id="A0A0Q9XYQ8"/>
<evidence type="ECO:0000313" key="4">
    <source>
        <dbReference type="EMBL" id="KRG13757.1"/>
    </source>
</evidence>
<comment type="caution">
    <text evidence="4">The sequence shown here is derived from an EMBL/GenBank/DDBJ whole genome shotgun (WGS) entry which is preliminary data.</text>
</comment>
<dbReference type="Proteomes" id="UP000077881">
    <property type="component" value="Unassembled WGS sequence"/>
</dbReference>
<dbReference type="Pfam" id="PF13115">
    <property type="entry name" value="YtkA"/>
    <property type="match status" value="2"/>
</dbReference>
<reference evidence="5 7" key="1">
    <citation type="submission" date="2015-05" db="EMBL/GenBank/DDBJ databases">
        <title>Comparison of genome.</title>
        <authorList>
            <person name="Zheng Z."/>
            <person name="Sun M."/>
        </authorList>
    </citation>
    <scope>NUCLEOTIDE SEQUENCE [LARGE SCALE GENOMIC DNA]</scope>
    <source>
        <strain evidence="5 7">G25-74</strain>
    </source>
</reference>
<proteinExistence type="predicted"/>
<dbReference type="PROSITE" id="PS51257">
    <property type="entry name" value="PROKAR_LIPOPROTEIN"/>
    <property type="match status" value="1"/>
</dbReference>
<dbReference type="InterPro" id="IPR032693">
    <property type="entry name" value="YtkA-like_dom"/>
</dbReference>
<organism evidence="4 6">
    <name type="scientific">Lederbergia galactosidilytica</name>
    <dbReference type="NCBI Taxonomy" id="217031"/>
    <lineage>
        <taxon>Bacteria</taxon>
        <taxon>Bacillati</taxon>
        <taxon>Bacillota</taxon>
        <taxon>Bacilli</taxon>
        <taxon>Bacillales</taxon>
        <taxon>Bacillaceae</taxon>
        <taxon>Lederbergia</taxon>
    </lineage>
</organism>
<name>A0A0Q9XYQ8_9BACI</name>
<keyword evidence="7" id="KW-1185">Reference proteome</keyword>
<feature type="region of interest" description="Disordered" evidence="1">
    <location>
        <begin position="130"/>
        <end position="155"/>
    </location>
</feature>
<accession>A0A0Q9XYQ8</accession>
<evidence type="ECO:0000256" key="1">
    <source>
        <dbReference type="SAM" id="MobiDB-lite"/>
    </source>
</evidence>
<dbReference type="Gene3D" id="2.60.40.10">
    <property type="entry name" value="Immunoglobulins"/>
    <property type="match status" value="1"/>
</dbReference>
<feature type="domain" description="YtkA-like" evidence="3">
    <location>
        <begin position="34"/>
        <end position="113"/>
    </location>
</feature>
<keyword evidence="2" id="KW-0732">Signal</keyword>
<dbReference type="OrthoDB" id="2679563at2"/>
<reference evidence="4 6" key="2">
    <citation type="submission" date="2015-06" db="EMBL/GenBank/DDBJ databases">
        <title>Genome sequencing project of Bacillus galactosidilyticus PL133.</title>
        <authorList>
            <person name="Gaiero J."/>
            <person name="Nicol R."/>
            <person name="Habash M."/>
        </authorList>
    </citation>
    <scope>NUCLEOTIDE SEQUENCE [LARGE SCALE GENOMIC DNA]</scope>
    <source>
        <strain evidence="4 6">PL133</strain>
    </source>
</reference>
<evidence type="ECO:0000313" key="7">
    <source>
        <dbReference type="Proteomes" id="UP000077881"/>
    </source>
</evidence>